<gene>
    <name evidence="1" type="ORF">RB636_15010</name>
</gene>
<evidence type="ECO:0000313" key="2">
    <source>
        <dbReference type="Proteomes" id="UP001348265"/>
    </source>
</evidence>
<proteinExistence type="predicted"/>
<evidence type="ECO:0008006" key="3">
    <source>
        <dbReference type="Google" id="ProtNLM"/>
    </source>
</evidence>
<dbReference type="EMBL" id="JAVFKM010000006">
    <property type="protein sequence ID" value="MEF3114481.1"/>
    <property type="molecule type" value="Genomic_DNA"/>
</dbReference>
<dbReference type="Proteomes" id="UP001348265">
    <property type="component" value="Unassembled WGS sequence"/>
</dbReference>
<accession>A0ABU7WSJ7</accession>
<protein>
    <recommendedName>
        <fullName evidence="3">Minor tail protein</fullName>
    </recommendedName>
</protein>
<reference evidence="1 2" key="1">
    <citation type="submission" date="2023-08" db="EMBL/GenBank/DDBJ databases">
        <authorList>
            <person name="Sharma P."/>
            <person name="Verma V."/>
            <person name="Mohan M.K."/>
            <person name="Dubey A.K."/>
        </authorList>
    </citation>
    <scope>NUCLEOTIDE SEQUENCE [LARGE SCALE GENOMIC DNA]</scope>
    <source>
        <strain evidence="1 2">ADP4</strain>
    </source>
</reference>
<comment type="caution">
    <text evidence="1">The sequence shown here is derived from an EMBL/GenBank/DDBJ whole genome shotgun (WGS) entry which is preliminary data.</text>
</comment>
<name>A0ABU7WSJ7_9ACTN</name>
<dbReference type="RefSeq" id="WP_331786912.1">
    <property type="nucleotide sequence ID" value="NZ_JAVFKM010000006.1"/>
</dbReference>
<evidence type="ECO:0000313" key="1">
    <source>
        <dbReference type="EMBL" id="MEF3114481.1"/>
    </source>
</evidence>
<sequence length="364" mass="40179">MGPQYRALFCDLRSDQLLDVLPLQGVSLDDYIGKTGTASGTIPIANAELAERVRAAVVPGRTALWIERGREIWWGGIVWTASLQSSTRGFLSMQVQAGTFDSYLDHRLLMDSLESRGVDQYDIVRSLLDYVQNTPGGDIGITYDGAPSGVTRDRSYSRYDLPKIRDLITQLAATENGFEWRIAAYRDPASGRRVKQLQLGSPIRTGTSEILLDHPGPVLSYTWPVDATVQANGWQSRGATDNHNQAAASYPIMSKPLVADEDIAAGWPRLDGSSDYSTVITQTVLDAHARADHTRARVPLTIPEITVRVDGTITPAMLGGTIRLRVRDLWWSETLDRRYRVVGLAITPPERGRAETARLYLEAA</sequence>
<keyword evidence="2" id="KW-1185">Reference proteome</keyword>
<organism evidence="1 2">
    <name type="scientific">Streptomyces chrestomyceticus</name>
    <dbReference type="NCBI Taxonomy" id="68185"/>
    <lineage>
        <taxon>Bacteria</taxon>
        <taxon>Bacillati</taxon>
        <taxon>Actinomycetota</taxon>
        <taxon>Actinomycetes</taxon>
        <taxon>Kitasatosporales</taxon>
        <taxon>Streptomycetaceae</taxon>
        <taxon>Streptomyces</taxon>
    </lineage>
</organism>